<proteinExistence type="predicted"/>
<gene>
    <name evidence="1" type="ORF">FGM00_02730</name>
</gene>
<dbReference type="EMBL" id="CP040710">
    <property type="protein sequence ID" value="QCW99083.1"/>
    <property type="molecule type" value="Genomic_DNA"/>
</dbReference>
<protein>
    <submittedName>
        <fullName evidence="1">Uncharacterized protein</fullName>
    </submittedName>
</protein>
<dbReference type="Proteomes" id="UP000310017">
    <property type="component" value="Chromosome"/>
</dbReference>
<dbReference type="OrthoDB" id="573055at2"/>
<name>A0A5B7SR19_9FLAO</name>
<organism evidence="1 2">
    <name type="scientific">Aggregatimonas sangjinii</name>
    <dbReference type="NCBI Taxonomy" id="2583587"/>
    <lineage>
        <taxon>Bacteria</taxon>
        <taxon>Pseudomonadati</taxon>
        <taxon>Bacteroidota</taxon>
        <taxon>Flavobacteriia</taxon>
        <taxon>Flavobacteriales</taxon>
        <taxon>Flavobacteriaceae</taxon>
        <taxon>Aggregatimonas</taxon>
    </lineage>
</organism>
<dbReference type="RefSeq" id="WP_138851438.1">
    <property type="nucleotide sequence ID" value="NZ_CP040710.1"/>
</dbReference>
<evidence type="ECO:0000313" key="1">
    <source>
        <dbReference type="EMBL" id="QCW99083.1"/>
    </source>
</evidence>
<keyword evidence="2" id="KW-1185">Reference proteome</keyword>
<reference evidence="1 2" key="1">
    <citation type="submission" date="2019-05" db="EMBL/GenBank/DDBJ databases">
        <title>Genome sequencing of F202Z8.</title>
        <authorList>
            <person name="Kwon Y.M."/>
        </authorList>
    </citation>
    <scope>NUCLEOTIDE SEQUENCE [LARGE SCALE GENOMIC DNA]</scope>
    <source>
        <strain evidence="1 2">F202Z8</strain>
    </source>
</reference>
<evidence type="ECO:0000313" key="2">
    <source>
        <dbReference type="Proteomes" id="UP000310017"/>
    </source>
</evidence>
<dbReference type="AlphaFoldDB" id="A0A5B7SR19"/>
<dbReference type="KEGG" id="asag:FGM00_02730"/>
<accession>A0A5B7SR19</accession>
<sequence>MRFLFSFSALFLISWLCCCSTDKGMIAMADTSEMMPATAENAAVTKVEVSGDENAYTFSVTIASPDTGCTQYADWWEVVDLEGNLIYRRILTHSHVDEQPFTRSGGTVAISETTEVFVRAHMNNSGYGSTAQRGSVANGFSAAELDSDFAAALQEQAPLPDGCAF</sequence>